<comment type="caution">
    <text evidence="1">The sequence shown here is derived from an EMBL/GenBank/DDBJ whole genome shotgun (WGS) entry which is preliminary data.</text>
</comment>
<organism evidence="1 2">
    <name type="scientific">Triparma laevis f. inornata</name>
    <dbReference type="NCBI Taxonomy" id="1714386"/>
    <lineage>
        <taxon>Eukaryota</taxon>
        <taxon>Sar</taxon>
        <taxon>Stramenopiles</taxon>
        <taxon>Ochrophyta</taxon>
        <taxon>Bolidophyceae</taxon>
        <taxon>Parmales</taxon>
        <taxon>Triparmaceae</taxon>
        <taxon>Triparma</taxon>
    </lineage>
</organism>
<dbReference type="AlphaFoldDB" id="A0A9W7AGH7"/>
<dbReference type="EMBL" id="BLQM01000130">
    <property type="protein sequence ID" value="GMH67345.1"/>
    <property type="molecule type" value="Genomic_DNA"/>
</dbReference>
<accession>A0A9W7AGH7</accession>
<proteinExistence type="predicted"/>
<evidence type="ECO:0000313" key="2">
    <source>
        <dbReference type="Proteomes" id="UP001162640"/>
    </source>
</evidence>
<reference evidence="2" key="1">
    <citation type="journal article" date="2023" name="Commun. Biol.">
        <title>Genome analysis of Parmales, the sister group of diatoms, reveals the evolutionary specialization of diatoms from phago-mixotrophs to photoautotrophs.</title>
        <authorList>
            <person name="Ban H."/>
            <person name="Sato S."/>
            <person name="Yoshikawa S."/>
            <person name="Yamada K."/>
            <person name="Nakamura Y."/>
            <person name="Ichinomiya M."/>
            <person name="Sato N."/>
            <person name="Blanc-Mathieu R."/>
            <person name="Endo H."/>
            <person name="Kuwata A."/>
            <person name="Ogata H."/>
        </authorList>
    </citation>
    <scope>NUCLEOTIDE SEQUENCE [LARGE SCALE GENOMIC DNA]</scope>
</reference>
<evidence type="ECO:0000313" key="1">
    <source>
        <dbReference type="EMBL" id="GMH67345.1"/>
    </source>
</evidence>
<protein>
    <recommendedName>
        <fullName evidence="3">FAD/NAD(P)-binding domain-containing protein</fullName>
    </recommendedName>
</protein>
<dbReference type="Proteomes" id="UP001162640">
    <property type="component" value="Unassembled WGS sequence"/>
</dbReference>
<sequence>MYNYDDAPIDECSAYTDKYVVIFGNGNAATELSTFIVEECAATRTWVIGRKVLTPSHMSHYVGNVRTHNMAVLESYQLKSLDVVTEESFTVAIDRKTLFDEDQTRDQAVYGSGDNIVVIYSGGFKTNDGVEIEVDGDKTTSIYKEDGMFKKRYLNLGSFNEIAASKDVYALGAISHGSDYKESSGGFVHGFRYTVETTMKFVAMKLKNRAWPYKVFRDEKEVEAYALARIQTSSALWHLQAFYGDVGIQPPGHPGVYLYIEQIPVSWELDVVSYNVVSDFQAKNKGNPMGTFNDWTITLENLLLKHFSTGEYLLNAELRSEMNVLRNCKTPKPKIKKQETQKQEDSTLIDSTSYGEDFKGCSAVYDRARAGERFITPAVYLETDARGTRWSGVRGGEGSENLKKWVGWDLVTEIEDLMARWRRPKVLPKVWQRFFWAGEREGGESGSTYGSEFEDENKTRTVWMPELDDSNLKGVHYYKNEFGKF</sequence>
<gene>
    <name evidence="1" type="ORF">TL16_g04655</name>
</gene>
<evidence type="ECO:0008006" key="3">
    <source>
        <dbReference type="Google" id="ProtNLM"/>
    </source>
</evidence>
<name>A0A9W7AGH7_9STRA</name>